<dbReference type="Pfam" id="PF06775">
    <property type="entry name" value="Seipin"/>
    <property type="match status" value="1"/>
</dbReference>
<evidence type="ECO:0000256" key="1">
    <source>
        <dbReference type="ARBA" id="ARBA00004477"/>
    </source>
</evidence>
<evidence type="ECO:0000256" key="8">
    <source>
        <dbReference type="SAM" id="Phobius"/>
    </source>
</evidence>
<dbReference type="PANTHER" id="PTHR21212">
    <property type="entry name" value="BERNARDINELLI-SEIP CONGENITAL LIPODYSTROPHY 2 HOMOLOG BSCL2 PROTEIN"/>
    <property type="match status" value="1"/>
</dbReference>
<dbReference type="EMBL" id="HBIS01005387">
    <property type="protein sequence ID" value="CAE0611021.1"/>
    <property type="molecule type" value="Transcribed_RNA"/>
</dbReference>
<dbReference type="InterPro" id="IPR009617">
    <property type="entry name" value="Seipin"/>
</dbReference>
<sequence length="368" mass="41721">MVEVQERAREVAVALDDGLEKLLRGALKKAVQGFAYALAALALLAGCLLLATCTFLVLRALIVPKITEHVKELHFDFRKEHPEALASFLDEKYLLNTSHTKPNTPTSARFLPANQKFDLSVEMNLPESVENQQLGMFQVTAELLTMDNDTIIATASRPAMIQYRSQLVQLGRTLLFLPFLVMGWSTEAQKIHLMMFINMAESKILPFATLRVLMQPRAGVDAVPQVYNAKAMVVLRLGTFAGLLKRWKWTTSLYGIIILYFIFVYTAGFYLLLTMFRKKPSVGQMPDQFHFGGLNMQTQTNRVSQERGAELELERILQQDQLAKEDDGDSLDEATNAPDIRWDRGEDSETDNFPELRQRIIRDRGDAY</sequence>
<evidence type="ECO:0000256" key="3">
    <source>
        <dbReference type="ARBA" id="ARBA00022824"/>
    </source>
</evidence>
<evidence type="ECO:0000256" key="6">
    <source>
        <dbReference type="ARBA" id="ARBA00023136"/>
    </source>
</evidence>
<evidence type="ECO:0000313" key="9">
    <source>
        <dbReference type="EMBL" id="CAE0611020.1"/>
    </source>
</evidence>
<evidence type="ECO:0000256" key="5">
    <source>
        <dbReference type="ARBA" id="ARBA00023098"/>
    </source>
</evidence>
<evidence type="ECO:0000256" key="4">
    <source>
        <dbReference type="ARBA" id="ARBA00022989"/>
    </source>
</evidence>
<organism evidence="9">
    <name type="scientific">Picocystis salinarum</name>
    <dbReference type="NCBI Taxonomy" id="88271"/>
    <lineage>
        <taxon>Eukaryota</taxon>
        <taxon>Viridiplantae</taxon>
        <taxon>Chlorophyta</taxon>
        <taxon>Picocystophyceae</taxon>
        <taxon>Picocystales</taxon>
        <taxon>Picocystaceae</taxon>
        <taxon>Picocystis</taxon>
    </lineage>
</organism>
<proteinExistence type="predicted"/>
<dbReference type="AlphaFoldDB" id="A0A6U9R928"/>
<comment type="subcellular location">
    <subcellularLocation>
        <location evidence="1">Endoplasmic reticulum membrane</location>
        <topology evidence="1">Multi-pass membrane protein</topology>
    </subcellularLocation>
</comment>
<dbReference type="CDD" id="cd23995">
    <property type="entry name" value="Seipin_BSCL2_like"/>
    <property type="match status" value="1"/>
</dbReference>
<evidence type="ECO:0000256" key="7">
    <source>
        <dbReference type="SAM" id="MobiDB-lite"/>
    </source>
</evidence>
<keyword evidence="2 8" id="KW-0812">Transmembrane</keyword>
<dbReference type="GO" id="GO:0006629">
    <property type="term" value="P:lipid metabolic process"/>
    <property type="evidence" value="ECO:0007669"/>
    <property type="project" value="UniProtKB-KW"/>
</dbReference>
<gene>
    <name evidence="9" type="ORF">PSAL00342_LOCUS4855</name>
    <name evidence="10" type="ORF">PSAL00342_LOCUS4856</name>
</gene>
<name>A0A6U9R928_9CHLO</name>
<accession>A0A6U9R928</accession>
<keyword evidence="5" id="KW-0443">Lipid metabolism</keyword>
<dbReference type="PANTHER" id="PTHR21212:SF0">
    <property type="entry name" value="SEIPIN"/>
    <property type="match status" value="1"/>
</dbReference>
<feature type="region of interest" description="Disordered" evidence="7">
    <location>
        <begin position="322"/>
        <end position="357"/>
    </location>
</feature>
<keyword evidence="3" id="KW-0256">Endoplasmic reticulum</keyword>
<evidence type="ECO:0000313" key="10">
    <source>
        <dbReference type="EMBL" id="CAE0611021.1"/>
    </source>
</evidence>
<dbReference type="EMBL" id="HBIS01005386">
    <property type="protein sequence ID" value="CAE0611020.1"/>
    <property type="molecule type" value="Transcribed_RNA"/>
</dbReference>
<keyword evidence="6 8" id="KW-0472">Membrane</keyword>
<evidence type="ECO:0008006" key="11">
    <source>
        <dbReference type="Google" id="ProtNLM"/>
    </source>
</evidence>
<evidence type="ECO:0000256" key="2">
    <source>
        <dbReference type="ARBA" id="ARBA00022692"/>
    </source>
</evidence>
<dbReference type="GO" id="GO:0140042">
    <property type="term" value="P:lipid droplet formation"/>
    <property type="evidence" value="ECO:0007669"/>
    <property type="project" value="UniProtKB-ARBA"/>
</dbReference>
<dbReference type="GO" id="GO:0005789">
    <property type="term" value="C:endoplasmic reticulum membrane"/>
    <property type="evidence" value="ECO:0007669"/>
    <property type="project" value="UniProtKB-SubCell"/>
</dbReference>
<feature type="transmembrane region" description="Helical" evidence="8">
    <location>
        <begin position="34"/>
        <end position="58"/>
    </location>
</feature>
<feature type="transmembrane region" description="Helical" evidence="8">
    <location>
        <begin position="253"/>
        <end position="273"/>
    </location>
</feature>
<reference evidence="9" key="1">
    <citation type="submission" date="2021-01" db="EMBL/GenBank/DDBJ databases">
        <authorList>
            <person name="Corre E."/>
            <person name="Pelletier E."/>
            <person name="Niang G."/>
            <person name="Scheremetjew M."/>
            <person name="Finn R."/>
            <person name="Kale V."/>
            <person name="Holt S."/>
            <person name="Cochrane G."/>
            <person name="Meng A."/>
            <person name="Brown T."/>
            <person name="Cohen L."/>
        </authorList>
    </citation>
    <scope>NUCLEOTIDE SEQUENCE</scope>
    <source>
        <strain evidence="9">CCMP1897</strain>
    </source>
</reference>
<keyword evidence="4 8" id="KW-1133">Transmembrane helix</keyword>
<protein>
    <recommendedName>
        <fullName evidence="11">Seipin</fullName>
    </recommendedName>
</protein>